<evidence type="ECO:0000313" key="3">
    <source>
        <dbReference type="Proteomes" id="UP000015354"/>
    </source>
</evidence>
<dbReference type="AlphaFoldDB" id="S9W1M0"/>
<dbReference type="PANTHER" id="PTHR13593">
    <property type="match status" value="1"/>
</dbReference>
<proteinExistence type="predicted"/>
<dbReference type="GO" id="GO:0006629">
    <property type="term" value="P:lipid metabolic process"/>
    <property type="evidence" value="ECO:0007669"/>
    <property type="project" value="InterPro"/>
</dbReference>
<organism evidence="2 3">
    <name type="scientific">Strigomonas culicis</name>
    <dbReference type="NCBI Taxonomy" id="28005"/>
    <lineage>
        <taxon>Eukaryota</taxon>
        <taxon>Discoba</taxon>
        <taxon>Euglenozoa</taxon>
        <taxon>Kinetoplastea</taxon>
        <taxon>Metakinetoplastina</taxon>
        <taxon>Trypanosomatida</taxon>
        <taxon>Trypanosomatidae</taxon>
        <taxon>Strigomonadinae</taxon>
        <taxon>Strigomonas</taxon>
    </lineage>
</organism>
<dbReference type="InterPro" id="IPR000909">
    <property type="entry name" value="PLipase_C_PInositol-sp_X_dom"/>
</dbReference>
<dbReference type="SUPFAM" id="SSF51695">
    <property type="entry name" value="PLC-like phosphodiesterases"/>
    <property type="match status" value="1"/>
</dbReference>
<reference evidence="2 3" key="1">
    <citation type="journal article" date="2013" name="PLoS ONE">
        <title>Predicting the Proteins of Angomonas deanei, Strigomonas culicis and Their Respective Endosymbionts Reveals New Aspects of the Trypanosomatidae Family.</title>
        <authorList>
            <person name="Motta M.C."/>
            <person name="Martins A.C."/>
            <person name="de Souza S.S."/>
            <person name="Catta-Preta C.M."/>
            <person name="Silva R."/>
            <person name="Klein C.C."/>
            <person name="de Almeida L.G."/>
            <person name="de Lima Cunha O."/>
            <person name="Ciapina L.P."/>
            <person name="Brocchi M."/>
            <person name="Colabardini A.C."/>
            <person name="de Araujo Lima B."/>
            <person name="Machado C.R."/>
            <person name="de Almeida Soares C.M."/>
            <person name="Probst C.M."/>
            <person name="de Menezes C.B."/>
            <person name="Thompson C.E."/>
            <person name="Bartholomeu D.C."/>
            <person name="Gradia D.F."/>
            <person name="Pavoni D.P."/>
            <person name="Grisard E.C."/>
            <person name="Fantinatti-Garboggini F."/>
            <person name="Marchini F.K."/>
            <person name="Rodrigues-Luiz G.F."/>
            <person name="Wagner G."/>
            <person name="Goldman G.H."/>
            <person name="Fietto J.L."/>
            <person name="Elias M.C."/>
            <person name="Goldman M.H."/>
            <person name="Sagot M.F."/>
            <person name="Pereira M."/>
            <person name="Stoco P.H."/>
            <person name="de Mendonca-Neto R.P."/>
            <person name="Teixeira S.M."/>
            <person name="Maciel T.E."/>
            <person name="de Oliveira Mendes T.A."/>
            <person name="Urmenyi T.P."/>
            <person name="de Souza W."/>
            <person name="Schenkman S."/>
            <person name="de Vasconcelos A.T."/>
        </authorList>
    </citation>
    <scope>NUCLEOTIDE SEQUENCE [LARGE SCALE GENOMIC DNA]</scope>
</reference>
<dbReference type="InterPro" id="IPR017946">
    <property type="entry name" value="PLC-like_Pdiesterase_TIM-brl"/>
</dbReference>
<sequence length="362" mass="41005">MTTSEDERKKVERAMHYRGGCWMGGIRNEIKSLPMSELFIIGTHNSATYDISVTSSFGSDAPGLLGKKTMGGKLTQLFARPVCAKWAKCQSLTIREQLNNGVRYLDIRVIPKSEKNTTPYISHSQVSVPLRDVVNEIVSFLACSENTWECLVVDLQHLSIPEGMLMDSFLFPALEPLRDLCIPNTVSLSTPLEEIWRRSKKERVFLVIGSEFDSEKYTFAFMRHGAIVSDWKNVQNCNDLLQRFDEDLAHPVTHQSGVFCVTQGVLTPEGKQIMDSLLFTKGISTKFNSIMDMARKVNAPICKWFWKRNRHRNEDNTCGNMHRNILMLDYPQITSLTIEVDDGGSSIECSPVIMCILLNLLK</sequence>
<dbReference type="PROSITE" id="PS50007">
    <property type="entry name" value="PIPLC_X_DOMAIN"/>
    <property type="match status" value="1"/>
</dbReference>
<keyword evidence="3" id="KW-1185">Reference proteome</keyword>
<evidence type="ECO:0000313" key="2">
    <source>
        <dbReference type="EMBL" id="EPY29665.1"/>
    </source>
</evidence>
<accession>S9W1M0</accession>
<dbReference type="InterPro" id="IPR051057">
    <property type="entry name" value="PI-PLC_domain"/>
</dbReference>
<dbReference type="EMBL" id="ATMH01004356">
    <property type="protein sequence ID" value="EPY29665.1"/>
    <property type="molecule type" value="Genomic_DNA"/>
</dbReference>
<dbReference type="SMART" id="SM00148">
    <property type="entry name" value="PLCXc"/>
    <property type="match status" value="1"/>
</dbReference>
<dbReference type="Proteomes" id="UP000015354">
    <property type="component" value="Unassembled WGS sequence"/>
</dbReference>
<comment type="caution">
    <text evidence="2">The sequence shown here is derived from an EMBL/GenBank/DDBJ whole genome shotgun (WGS) entry which is preliminary data.</text>
</comment>
<dbReference type="GO" id="GO:0008081">
    <property type="term" value="F:phosphoric diester hydrolase activity"/>
    <property type="evidence" value="ECO:0007669"/>
    <property type="project" value="InterPro"/>
</dbReference>
<name>S9W1M0_9TRYP</name>
<dbReference type="OrthoDB" id="1046782at2759"/>
<dbReference type="PANTHER" id="PTHR13593:SF113">
    <property type="entry name" value="SI:DKEY-266F7.9"/>
    <property type="match status" value="1"/>
</dbReference>
<protein>
    <submittedName>
        <fullName evidence="2">Variant-surface-glycoprotein phospholipase C</fullName>
    </submittedName>
</protein>
<dbReference type="Gene3D" id="3.20.20.190">
    <property type="entry name" value="Phosphatidylinositol (PI) phosphodiesterase"/>
    <property type="match status" value="1"/>
</dbReference>
<evidence type="ECO:0000259" key="1">
    <source>
        <dbReference type="SMART" id="SM00148"/>
    </source>
</evidence>
<feature type="domain" description="Phosphatidylinositol-specific phospholipase C X" evidence="1">
    <location>
        <begin position="29"/>
        <end position="201"/>
    </location>
</feature>
<dbReference type="CDD" id="cd08587">
    <property type="entry name" value="PI-PLCXDc_like"/>
    <property type="match status" value="1"/>
</dbReference>
<gene>
    <name evidence="2" type="ORF">STCU_04356</name>
</gene>